<name>A0A8X6PZ59_NEPPI</name>
<reference evidence="2" key="1">
    <citation type="submission" date="2020-08" db="EMBL/GenBank/DDBJ databases">
        <title>Multicomponent nature underlies the extraordinary mechanical properties of spider dragline silk.</title>
        <authorList>
            <person name="Kono N."/>
            <person name="Nakamura H."/>
            <person name="Mori M."/>
            <person name="Yoshida Y."/>
            <person name="Ohtoshi R."/>
            <person name="Malay A.D."/>
            <person name="Moran D.A.P."/>
            <person name="Tomita M."/>
            <person name="Numata K."/>
            <person name="Arakawa K."/>
        </authorList>
    </citation>
    <scope>NUCLEOTIDE SEQUENCE</scope>
</reference>
<proteinExistence type="predicted"/>
<dbReference type="AlphaFoldDB" id="A0A8X6PZ59"/>
<gene>
    <name evidence="2" type="ORF">NPIL_170861</name>
</gene>
<evidence type="ECO:0000313" key="2">
    <source>
        <dbReference type="EMBL" id="GFT92655.1"/>
    </source>
</evidence>
<dbReference type="EMBL" id="BMAW01074535">
    <property type="protein sequence ID" value="GFT92655.1"/>
    <property type="molecule type" value="Genomic_DNA"/>
</dbReference>
<organism evidence="2 3">
    <name type="scientific">Nephila pilipes</name>
    <name type="common">Giant wood spider</name>
    <name type="synonym">Nephila maculata</name>
    <dbReference type="NCBI Taxonomy" id="299642"/>
    <lineage>
        <taxon>Eukaryota</taxon>
        <taxon>Metazoa</taxon>
        <taxon>Ecdysozoa</taxon>
        <taxon>Arthropoda</taxon>
        <taxon>Chelicerata</taxon>
        <taxon>Arachnida</taxon>
        <taxon>Araneae</taxon>
        <taxon>Araneomorphae</taxon>
        <taxon>Entelegynae</taxon>
        <taxon>Araneoidea</taxon>
        <taxon>Nephilidae</taxon>
        <taxon>Nephila</taxon>
    </lineage>
</organism>
<dbReference type="Proteomes" id="UP000887013">
    <property type="component" value="Unassembled WGS sequence"/>
</dbReference>
<evidence type="ECO:0000256" key="1">
    <source>
        <dbReference type="SAM" id="MobiDB-lite"/>
    </source>
</evidence>
<protein>
    <submittedName>
        <fullName evidence="2">Uncharacterized protein</fullName>
    </submittedName>
</protein>
<evidence type="ECO:0000313" key="3">
    <source>
        <dbReference type="Proteomes" id="UP000887013"/>
    </source>
</evidence>
<sequence>MSYNVWKSFSSRHVGISSPRMDILSASLDTEDTFLPSTSRKEPLRIVTFKGEIAQPPWRGNKPCITPTLHPIPRPLKHSTGVPPLGKTADSSWRP</sequence>
<feature type="region of interest" description="Disordered" evidence="1">
    <location>
        <begin position="58"/>
        <end position="95"/>
    </location>
</feature>
<accession>A0A8X6PZ59</accession>
<comment type="caution">
    <text evidence="2">The sequence shown here is derived from an EMBL/GenBank/DDBJ whole genome shotgun (WGS) entry which is preliminary data.</text>
</comment>
<keyword evidence="3" id="KW-1185">Reference proteome</keyword>